<dbReference type="Gene3D" id="3.30.450.20">
    <property type="entry name" value="PAS domain"/>
    <property type="match status" value="2"/>
</dbReference>
<dbReference type="AlphaFoldDB" id="F0JFJ5"/>
<feature type="transmembrane region" description="Helical" evidence="1">
    <location>
        <begin position="347"/>
        <end position="369"/>
    </location>
</feature>
<organism evidence="3 4">
    <name type="scientific">Pseudodesulfovibrio mercurii</name>
    <dbReference type="NCBI Taxonomy" id="641491"/>
    <lineage>
        <taxon>Bacteria</taxon>
        <taxon>Pseudomonadati</taxon>
        <taxon>Thermodesulfobacteriota</taxon>
        <taxon>Desulfovibrionia</taxon>
        <taxon>Desulfovibrionales</taxon>
        <taxon>Desulfovibrionaceae</taxon>
    </lineage>
</organism>
<feature type="domain" description="GGDEF" evidence="2">
    <location>
        <begin position="417"/>
        <end position="550"/>
    </location>
</feature>
<dbReference type="Pfam" id="PF21623">
    <property type="entry name" value="HK_sensor_dom_bact"/>
    <property type="match status" value="1"/>
</dbReference>
<dbReference type="SMART" id="SM00267">
    <property type="entry name" value="GGDEF"/>
    <property type="match status" value="1"/>
</dbReference>
<dbReference type="eggNOG" id="COG2199">
    <property type="taxonomic scope" value="Bacteria"/>
</dbReference>
<keyword evidence="4" id="KW-1185">Reference proteome</keyword>
<dbReference type="InterPro" id="IPR029787">
    <property type="entry name" value="Nucleotide_cyclase"/>
</dbReference>
<proteinExistence type="predicted"/>
<evidence type="ECO:0000256" key="1">
    <source>
        <dbReference type="SAM" id="Phobius"/>
    </source>
</evidence>
<dbReference type="CDD" id="cd01949">
    <property type="entry name" value="GGDEF"/>
    <property type="match status" value="1"/>
</dbReference>
<dbReference type="InterPro" id="IPR052163">
    <property type="entry name" value="DGC-Regulatory_Protein"/>
</dbReference>
<keyword evidence="1" id="KW-0472">Membrane</keyword>
<dbReference type="RefSeq" id="WP_014322347.1">
    <property type="nucleotide sequence ID" value="NC_016803.1"/>
</dbReference>
<evidence type="ECO:0000259" key="2">
    <source>
        <dbReference type="PROSITE" id="PS50887"/>
    </source>
</evidence>
<dbReference type="GO" id="GO:0003824">
    <property type="term" value="F:catalytic activity"/>
    <property type="evidence" value="ECO:0007669"/>
    <property type="project" value="UniProtKB-ARBA"/>
</dbReference>
<sequence length="556" mass="61478">MFFKMHYPNLIGRLPEDDPRILLGAIRIFIVLLLIIGVLLTGGGAVIHLIENGNYLGGLRTTESTSLTLQETTIARELDHIVADVLFLSRQNELIRLLDGGDAQAARAMEREYLELADSREDYDQVRYLDADGLERVRVNSRNGRTSAVPESGLRDRSDRYYFRQCLGLDKGGIYLSPMDLNVEDGLVEQPVRPMLRIGTPVFDAAGRKRGIILINYNARTLLDRILRTGSSAEGLTMLLNGRGYWLLAPDETREWGFTAPETEDLRFATERPDEWRQMLDLERGQFRTDNGLFTFATVRPMAEMQAFSSRLHGAAQDGAQGAEPAYFWMLVSQVPAATLDRHARTLLFKLLLGGGLLLALFAFGAWHLSLALSRRRLFQEQLLAAAMFDALTGLPNRKLFFDRLEASLALSVRYDRRLALLYIDLDGFKVVNDTMGHAAGDELLRRVGKLLTGSVRKSDTVARLGGDEFVVMLNEVTNLGDAALVGEKLVSALRAPIVLKTGTATISASVGVSVYPENGASAELLVQKADQAMYASKHMGKSTCTMADSSRCADA</sequence>
<dbReference type="OrthoDB" id="5413461at2"/>
<evidence type="ECO:0000313" key="3">
    <source>
        <dbReference type="EMBL" id="EGB14919.1"/>
    </source>
</evidence>
<dbReference type="InterPro" id="IPR000160">
    <property type="entry name" value="GGDEF_dom"/>
</dbReference>
<keyword evidence="1" id="KW-0812">Transmembrane</keyword>
<dbReference type="EMBL" id="CP003220">
    <property type="protein sequence ID" value="EGB14919.1"/>
    <property type="molecule type" value="Genomic_DNA"/>
</dbReference>
<protein>
    <submittedName>
        <fullName evidence="3">Diguanylate cyclase</fullName>
    </submittedName>
</protein>
<dbReference type="Pfam" id="PF00990">
    <property type="entry name" value="GGDEF"/>
    <property type="match status" value="1"/>
</dbReference>
<dbReference type="PROSITE" id="PS50887">
    <property type="entry name" value="GGDEF"/>
    <property type="match status" value="1"/>
</dbReference>
<dbReference type="SUPFAM" id="SSF55073">
    <property type="entry name" value="Nucleotide cyclase"/>
    <property type="match status" value="1"/>
</dbReference>
<name>F0JFJ5_9BACT</name>
<keyword evidence="1" id="KW-1133">Transmembrane helix</keyword>
<dbReference type="InterPro" id="IPR029151">
    <property type="entry name" value="Sensor-like_sf"/>
</dbReference>
<dbReference type="HOGENOM" id="CLU_000445_11_22_7"/>
<dbReference type="SMR" id="F0JFJ5"/>
<dbReference type="KEGG" id="ddn:DND132_1713"/>
<feature type="transmembrane region" description="Helical" evidence="1">
    <location>
        <begin position="21"/>
        <end position="50"/>
    </location>
</feature>
<gene>
    <name evidence="3" type="ORF">DND132_1713</name>
</gene>
<dbReference type="FunFam" id="3.30.70.270:FF:000001">
    <property type="entry name" value="Diguanylate cyclase domain protein"/>
    <property type="match status" value="1"/>
</dbReference>
<dbReference type="Gene3D" id="3.30.70.270">
    <property type="match status" value="1"/>
</dbReference>
<dbReference type="SUPFAM" id="SSF103190">
    <property type="entry name" value="Sensory domain-like"/>
    <property type="match status" value="2"/>
</dbReference>
<dbReference type="InterPro" id="IPR043128">
    <property type="entry name" value="Rev_trsase/Diguanyl_cyclase"/>
</dbReference>
<dbReference type="NCBIfam" id="TIGR00254">
    <property type="entry name" value="GGDEF"/>
    <property type="match status" value="1"/>
</dbReference>
<dbReference type="Proteomes" id="UP000007845">
    <property type="component" value="Chromosome"/>
</dbReference>
<reference evidence="3 4" key="1">
    <citation type="journal article" date="2011" name="J. Bacteriol.">
        <title>Genome sequence of the mercury-methylating strain Desulfovibrio desulfuricans ND132.</title>
        <authorList>
            <person name="Brown S.D."/>
            <person name="Gilmour C.C."/>
            <person name="Kucken A.M."/>
            <person name="Wall J.D."/>
            <person name="Elias D.A."/>
            <person name="Brandt C.C."/>
            <person name="Podar M."/>
            <person name="Chertkov O."/>
            <person name="Held B."/>
            <person name="Bruce D.C."/>
            <person name="Detter J.C."/>
            <person name="Tapia R."/>
            <person name="Han C.S."/>
            <person name="Goodwin L.A."/>
            <person name="Cheng J.F."/>
            <person name="Pitluck S."/>
            <person name="Woyke T."/>
            <person name="Mikhailova N."/>
            <person name="Ivanova N.N."/>
            <person name="Han J."/>
            <person name="Lucas S."/>
            <person name="Lapidus A.L."/>
            <person name="Land M.L."/>
            <person name="Hauser L.J."/>
            <person name="Palumbo A.V."/>
        </authorList>
    </citation>
    <scope>NUCLEOTIDE SEQUENCE [LARGE SCALE GENOMIC DNA]</scope>
    <source>
        <strain evidence="3 4">ND132</strain>
    </source>
</reference>
<dbReference type="STRING" id="641491.DND132_1713"/>
<accession>F0JFJ5</accession>
<dbReference type="PANTHER" id="PTHR46663">
    <property type="entry name" value="DIGUANYLATE CYCLASE DGCT-RELATED"/>
    <property type="match status" value="1"/>
</dbReference>
<evidence type="ECO:0000313" key="4">
    <source>
        <dbReference type="Proteomes" id="UP000007845"/>
    </source>
</evidence>
<dbReference type="PANTHER" id="PTHR46663:SF2">
    <property type="entry name" value="GGDEF DOMAIN-CONTAINING PROTEIN"/>
    <property type="match status" value="1"/>
</dbReference>
<dbReference type="InterPro" id="IPR048760">
    <property type="entry name" value="VP0354-like_sensor_dom"/>
</dbReference>